<accession>A0AC58SM89</accession>
<organism evidence="1 2">
    <name type="scientific">Nicotiana tabacum</name>
    <name type="common">Common tobacco</name>
    <dbReference type="NCBI Taxonomy" id="4097"/>
    <lineage>
        <taxon>Eukaryota</taxon>
        <taxon>Viridiplantae</taxon>
        <taxon>Streptophyta</taxon>
        <taxon>Embryophyta</taxon>
        <taxon>Tracheophyta</taxon>
        <taxon>Spermatophyta</taxon>
        <taxon>Magnoliopsida</taxon>
        <taxon>eudicotyledons</taxon>
        <taxon>Gunneridae</taxon>
        <taxon>Pentapetalae</taxon>
        <taxon>asterids</taxon>
        <taxon>lamiids</taxon>
        <taxon>Solanales</taxon>
        <taxon>Solanaceae</taxon>
        <taxon>Nicotianoideae</taxon>
        <taxon>Nicotianeae</taxon>
        <taxon>Nicotiana</taxon>
    </lineage>
</organism>
<reference evidence="1" key="1">
    <citation type="journal article" date="2014" name="Nat. Commun.">
        <title>The tobacco genome sequence and its comparison with those of tomato and potato.</title>
        <authorList>
            <person name="Sierro N."/>
            <person name="Battey J.N."/>
            <person name="Ouadi S."/>
            <person name="Bakaher N."/>
            <person name="Bovet L."/>
            <person name="Willig A."/>
            <person name="Goepfert S."/>
            <person name="Peitsch M.C."/>
            <person name="Ivanov N.V."/>
        </authorList>
    </citation>
    <scope>NUCLEOTIDE SEQUENCE [LARGE SCALE GENOMIC DNA]</scope>
</reference>
<reference evidence="2" key="2">
    <citation type="submission" date="2025-08" db="UniProtKB">
        <authorList>
            <consortium name="RefSeq"/>
        </authorList>
    </citation>
    <scope>IDENTIFICATION</scope>
    <source>
        <tissue evidence="2">Leaf</tissue>
    </source>
</reference>
<sequence length="174" mass="19702">MPYGGWYKCNTDGASKGNPGHSSIEIYVRDDACDLIHARAVEVGITTNVVAKAKAILEGLEYCVEQDLHPLILETDSLVLKKVIEGEWDPPWCLGAEVQKIKEIRNRFSMIFQHVFREGNTMADFLANMVFSFAVNLQFNNFYELPTAGRRLINKDKSQISNLRVRIAKRKAPD</sequence>
<name>A0AC58SM89_TOBAC</name>
<proteinExistence type="predicted"/>
<dbReference type="RefSeq" id="XP_075086077.1">
    <property type="nucleotide sequence ID" value="XM_075229976.1"/>
</dbReference>
<evidence type="ECO:0000313" key="1">
    <source>
        <dbReference type="Proteomes" id="UP000790787"/>
    </source>
</evidence>
<keyword evidence="1" id="KW-1185">Reference proteome</keyword>
<gene>
    <name evidence="2" type="primary">LOC107771960</name>
</gene>
<protein>
    <submittedName>
        <fullName evidence="2">Uncharacterized protein LOC107771960</fullName>
    </submittedName>
</protein>
<evidence type="ECO:0000313" key="2">
    <source>
        <dbReference type="RefSeq" id="XP_075086077.1"/>
    </source>
</evidence>
<dbReference type="Proteomes" id="UP000790787">
    <property type="component" value="Chromosome 14"/>
</dbReference>